<dbReference type="KEGG" id="glz:GLAREA_00036"/>
<organism evidence="2 3">
    <name type="scientific">Glarea lozoyensis (strain ATCC 20868 / MF5171)</name>
    <dbReference type="NCBI Taxonomy" id="1116229"/>
    <lineage>
        <taxon>Eukaryota</taxon>
        <taxon>Fungi</taxon>
        <taxon>Dikarya</taxon>
        <taxon>Ascomycota</taxon>
        <taxon>Pezizomycotina</taxon>
        <taxon>Leotiomycetes</taxon>
        <taxon>Helotiales</taxon>
        <taxon>Helotiaceae</taxon>
        <taxon>Glarea</taxon>
    </lineage>
</organism>
<sequence>MPQLQGLAAVTGLVVAYNSCAVAYQTWIEASSDRWDDDYNQSLDRSLMAGGSEIQYEYEMHCSRLGPRFSSGDGTIPTTYLV</sequence>
<dbReference type="RefSeq" id="XP_008082987.1">
    <property type="nucleotide sequence ID" value="XM_008084796.1"/>
</dbReference>
<reference evidence="2 3" key="1">
    <citation type="journal article" date="2013" name="BMC Genomics">
        <title>Genomics-driven discovery of the pneumocandin biosynthetic gene cluster in the fungus Glarea lozoyensis.</title>
        <authorList>
            <person name="Chen L."/>
            <person name="Yue Q."/>
            <person name="Zhang X."/>
            <person name="Xiang M."/>
            <person name="Wang C."/>
            <person name="Li S."/>
            <person name="Che Y."/>
            <person name="Ortiz-Lopez F.J."/>
            <person name="Bills G.F."/>
            <person name="Liu X."/>
            <person name="An Z."/>
        </authorList>
    </citation>
    <scope>NUCLEOTIDE SEQUENCE [LARGE SCALE GENOMIC DNA]</scope>
    <source>
        <strain evidence="3">ATCC 20868 / MF5171</strain>
    </source>
</reference>
<protein>
    <submittedName>
        <fullName evidence="2">Uncharacterized protein</fullName>
    </submittedName>
</protein>
<gene>
    <name evidence="2" type="ORF">GLAREA_00036</name>
</gene>
<name>S3DQZ2_GLAL2</name>
<keyword evidence="1" id="KW-0732">Signal</keyword>
<keyword evidence="3" id="KW-1185">Reference proteome</keyword>
<proteinExistence type="predicted"/>
<dbReference type="GeneID" id="19459096"/>
<dbReference type="STRING" id="1116229.S3DQZ2"/>
<feature type="chain" id="PRO_5004508306" evidence="1">
    <location>
        <begin position="17"/>
        <end position="82"/>
    </location>
</feature>
<evidence type="ECO:0000313" key="3">
    <source>
        <dbReference type="Proteomes" id="UP000016922"/>
    </source>
</evidence>
<dbReference type="OrthoDB" id="5309037at2759"/>
<evidence type="ECO:0000313" key="2">
    <source>
        <dbReference type="EMBL" id="EPE28878.1"/>
    </source>
</evidence>
<dbReference type="HOGENOM" id="CLU_2558473_0_0_1"/>
<evidence type="ECO:0000256" key="1">
    <source>
        <dbReference type="SAM" id="SignalP"/>
    </source>
</evidence>
<dbReference type="Proteomes" id="UP000016922">
    <property type="component" value="Unassembled WGS sequence"/>
</dbReference>
<dbReference type="EMBL" id="KE145367">
    <property type="protein sequence ID" value="EPE28878.1"/>
    <property type="molecule type" value="Genomic_DNA"/>
</dbReference>
<accession>S3DQZ2</accession>
<feature type="signal peptide" evidence="1">
    <location>
        <begin position="1"/>
        <end position="16"/>
    </location>
</feature>
<dbReference type="AlphaFoldDB" id="S3DQZ2"/>